<sequence>MPVSQPTASSLAVSTSLGELKREGLAAVSSDAEHPDDSPALLYGAYLEPHCSSLYSGSKFQGKQKSGRNSYEVLVELQHVDFRSSFLCGYLHIKGLTDDWPDLCTFFDAEIIGPHHSFLTRKWDADESIDKQHWTKFNAFKPFEDIFNDDGFSHDFNHDDHIFMRWKEHFLVPDHRIKSISGASFAGFYYICFQKSTKTITGLYFHQNSEWFQHLQLHHIPERSFSTFELR</sequence>
<dbReference type="InterPro" id="IPR018618">
    <property type="entry name" value="GID4/10-like"/>
</dbReference>
<gene>
    <name evidence="2" type="ORF">BASA50_009215</name>
</gene>
<evidence type="ECO:0000256" key="1">
    <source>
        <dbReference type="ARBA" id="ARBA00061469"/>
    </source>
</evidence>
<dbReference type="Pfam" id="PF09783">
    <property type="entry name" value="Vac_ImportDeg"/>
    <property type="match status" value="1"/>
</dbReference>
<evidence type="ECO:0008006" key="4">
    <source>
        <dbReference type="Google" id="ProtNLM"/>
    </source>
</evidence>
<name>A0ABQ8F2H4_9FUNG</name>
<proteinExistence type="inferred from homology"/>
<accession>A0ABQ8F2H4</accession>
<comment type="similarity">
    <text evidence="1">Belongs to the GID4/VID24 family.</text>
</comment>
<organism evidence="2 3">
    <name type="scientific">Batrachochytrium salamandrivorans</name>
    <dbReference type="NCBI Taxonomy" id="1357716"/>
    <lineage>
        <taxon>Eukaryota</taxon>
        <taxon>Fungi</taxon>
        <taxon>Fungi incertae sedis</taxon>
        <taxon>Chytridiomycota</taxon>
        <taxon>Chytridiomycota incertae sedis</taxon>
        <taxon>Chytridiomycetes</taxon>
        <taxon>Rhizophydiales</taxon>
        <taxon>Rhizophydiales incertae sedis</taxon>
        <taxon>Batrachochytrium</taxon>
    </lineage>
</organism>
<dbReference type="PANTHER" id="PTHR14534">
    <property type="entry name" value="VACUOLAR IMPORT AND DEGRADATION PROTEIN 24"/>
    <property type="match status" value="1"/>
</dbReference>
<evidence type="ECO:0000313" key="2">
    <source>
        <dbReference type="EMBL" id="KAH6590689.1"/>
    </source>
</evidence>
<protein>
    <recommendedName>
        <fullName evidence="4">Glucose-induced degradation protein 4 homolog</fullName>
    </recommendedName>
</protein>
<dbReference type="Proteomes" id="UP001648503">
    <property type="component" value="Unassembled WGS sequence"/>
</dbReference>
<comment type="caution">
    <text evidence="2">The sequence shown here is derived from an EMBL/GenBank/DDBJ whole genome shotgun (WGS) entry which is preliminary data.</text>
</comment>
<dbReference type="EMBL" id="JAFCIX010000426">
    <property type="protein sequence ID" value="KAH6590689.1"/>
    <property type="molecule type" value="Genomic_DNA"/>
</dbReference>
<reference evidence="2 3" key="1">
    <citation type="submission" date="2021-02" db="EMBL/GenBank/DDBJ databases">
        <title>Variation within the Batrachochytrium salamandrivorans European outbreak.</title>
        <authorList>
            <person name="Kelly M."/>
            <person name="Pasmans F."/>
            <person name="Shea T.P."/>
            <person name="Munoz J.F."/>
            <person name="Carranza S."/>
            <person name="Cuomo C.A."/>
            <person name="Martel A."/>
        </authorList>
    </citation>
    <scope>NUCLEOTIDE SEQUENCE [LARGE SCALE GENOMIC DNA]</scope>
    <source>
        <strain evidence="2 3">AMFP18/2</strain>
    </source>
</reference>
<keyword evidence="3" id="KW-1185">Reference proteome</keyword>
<dbReference type="PANTHER" id="PTHR14534:SF3">
    <property type="entry name" value="GID COMPLEX SUBUNIT 4 HOMOLOG"/>
    <property type="match status" value="1"/>
</dbReference>
<evidence type="ECO:0000313" key="3">
    <source>
        <dbReference type="Proteomes" id="UP001648503"/>
    </source>
</evidence>